<gene>
    <name evidence="2" type="primary">WBGene00282581</name>
</gene>
<proteinExistence type="predicted"/>
<evidence type="ECO:0000313" key="3">
    <source>
        <dbReference type="Proteomes" id="UP000005239"/>
    </source>
</evidence>
<accession>A0A8R1UZL9</accession>
<evidence type="ECO:0000256" key="1">
    <source>
        <dbReference type="SAM" id="MobiDB-lite"/>
    </source>
</evidence>
<name>A0A2A6CXR1_PRIPA</name>
<reference evidence="2" key="2">
    <citation type="submission" date="2022-06" db="UniProtKB">
        <authorList>
            <consortium name="EnsemblMetazoa"/>
        </authorList>
    </citation>
    <scope>IDENTIFICATION</scope>
    <source>
        <strain evidence="2">PS312</strain>
    </source>
</reference>
<sequence>MRRVRCHRKWVMNRAGTRKSVEVGGSEEKLDYDAIQTRLAVPPPRPSSGAPAGGWGSLRSPRGAPRSSRALRALADRSARRAQRRMNRLDSLKLD</sequence>
<dbReference type="EnsemblMetazoa" id="PPA44212.1">
    <property type="protein sequence ID" value="PPA44212.1"/>
    <property type="gene ID" value="WBGene00282581"/>
</dbReference>
<feature type="region of interest" description="Disordered" evidence="1">
    <location>
        <begin position="39"/>
        <end position="95"/>
    </location>
</feature>
<feature type="compositionally biased region" description="Low complexity" evidence="1">
    <location>
        <begin position="57"/>
        <end position="73"/>
    </location>
</feature>
<organism evidence="2 3">
    <name type="scientific">Pristionchus pacificus</name>
    <name type="common">Parasitic nematode worm</name>
    <dbReference type="NCBI Taxonomy" id="54126"/>
    <lineage>
        <taxon>Eukaryota</taxon>
        <taxon>Metazoa</taxon>
        <taxon>Ecdysozoa</taxon>
        <taxon>Nematoda</taxon>
        <taxon>Chromadorea</taxon>
        <taxon>Rhabditida</taxon>
        <taxon>Rhabditina</taxon>
        <taxon>Diplogasteromorpha</taxon>
        <taxon>Diplogasteroidea</taxon>
        <taxon>Neodiplogasteridae</taxon>
        <taxon>Pristionchus</taxon>
    </lineage>
</organism>
<protein>
    <submittedName>
        <fullName evidence="2">Uncharacterized protein</fullName>
    </submittedName>
</protein>
<evidence type="ECO:0000313" key="2">
    <source>
        <dbReference type="EnsemblMetazoa" id="PPA44212.1"/>
    </source>
</evidence>
<dbReference type="Proteomes" id="UP000005239">
    <property type="component" value="Unassembled WGS sequence"/>
</dbReference>
<keyword evidence="3" id="KW-1185">Reference proteome</keyword>
<accession>A0A2A6CXR1</accession>
<dbReference type="AlphaFoldDB" id="A0A2A6CXR1"/>
<reference evidence="3" key="1">
    <citation type="journal article" date="2008" name="Nat. Genet.">
        <title>The Pristionchus pacificus genome provides a unique perspective on nematode lifestyle and parasitism.</title>
        <authorList>
            <person name="Dieterich C."/>
            <person name="Clifton S.W."/>
            <person name="Schuster L.N."/>
            <person name="Chinwalla A."/>
            <person name="Delehaunty K."/>
            <person name="Dinkelacker I."/>
            <person name="Fulton L."/>
            <person name="Fulton R."/>
            <person name="Godfrey J."/>
            <person name="Minx P."/>
            <person name="Mitreva M."/>
            <person name="Roeseler W."/>
            <person name="Tian H."/>
            <person name="Witte H."/>
            <person name="Yang S.P."/>
            <person name="Wilson R.K."/>
            <person name="Sommer R.J."/>
        </authorList>
    </citation>
    <scope>NUCLEOTIDE SEQUENCE [LARGE SCALE GENOMIC DNA]</scope>
    <source>
        <strain evidence="3">PS312</strain>
    </source>
</reference>